<proteinExistence type="predicted"/>
<dbReference type="GO" id="GO:0016787">
    <property type="term" value="F:hydrolase activity"/>
    <property type="evidence" value="ECO:0007669"/>
    <property type="project" value="InterPro"/>
</dbReference>
<dbReference type="Pfam" id="PF06439">
    <property type="entry name" value="3keto-disac_hyd"/>
    <property type="match status" value="1"/>
</dbReference>
<dbReference type="AlphaFoldDB" id="A0A5C5Y7W4"/>
<protein>
    <recommendedName>
        <fullName evidence="2">3-keto-alpha-glucoside-1,2-lyase/3-keto-2-hydroxy-glucal hydratase domain-containing protein</fullName>
    </recommendedName>
</protein>
<dbReference type="EMBL" id="SJPL01000001">
    <property type="protein sequence ID" value="TWT71767.1"/>
    <property type="molecule type" value="Genomic_DNA"/>
</dbReference>
<dbReference type="Gene3D" id="2.60.120.560">
    <property type="entry name" value="Exo-inulinase, domain 1"/>
    <property type="match status" value="1"/>
</dbReference>
<evidence type="ECO:0000256" key="1">
    <source>
        <dbReference type="SAM" id="MobiDB-lite"/>
    </source>
</evidence>
<feature type="region of interest" description="Disordered" evidence="1">
    <location>
        <begin position="66"/>
        <end position="96"/>
    </location>
</feature>
<reference evidence="3 4" key="1">
    <citation type="submission" date="2019-02" db="EMBL/GenBank/DDBJ databases">
        <title>Deep-cultivation of Planctomycetes and their phenomic and genomic characterization uncovers novel biology.</title>
        <authorList>
            <person name="Wiegand S."/>
            <person name="Jogler M."/>
            <person name="Boedeker C."/>
            <person name="Pinto D."/>
            <person name="Vollmers J."/>
            <person name="Rivas-Marin E."/>
            <person name="Kohn T."/>
            <person name="Peeters S.H."/>
            <person name="Heuer A."/>
            <person name="Rast P."/>
            <person name="Oberbeckmann S."/>
            <person name="Bunk B."/>
            <person name="Jeske O."/>
            <person name="Meyerdierks A."/>
            <person name="Storesund J.E."/>
            <person name="Kallscheuer N."/>
            <person name="Luecker S."/>
            <person name="Lage O.M."/>
            <person name="Pohl T."/>
            <person name="Merkel B.J."/>
            <person name="Hornburger P."/>
            <person name="Mueller R.-W."/>
            <person name="Bruemmer F."/>
            <person name="Labrenz M."/>
            <person name="Spormann A.M."/>
            <person name="Op Den Camp H."/>
            <person name="Overmann J."/>
            <person name="Amann R."/>
            <person name="Jetten M.S.M."/>
            <person name="Mascher T."/>
            <person name="Medema M.H."/>
            <person name="Devos D.P."/>
            <person name="Kaster A.-K."/>
            <person name="Ovreas L."/>
            <person name="Rohde M."/>
            <person name="Galperin M.Y."/>
            <person name="Jogler C."/>
        </authorList>
    </citation>
    <scope>NUCLEOTIDE SEQUENCE [LARGE SCALE GENOMIC DNA]</scope>
    <source>
        <strain evidence="3 4">Pan14r</strain>
    </source>
</reference>
<evidence type="ECO:0000313" key="3">
    <source>
        <dbReference type="EMBL" id="TWT71767.1"/>
    </source>
</evidence>
<evidence type="ECO:0000259" key="2">
    <source>
        <dbReference type="Pfam" id="PF06439"/>
    </source>
</evidence>
<comment type="caution">
    <text evidence="3">The sequence shown here is derived from an EMBL/GenBank/DDBJ whole genome shotgun (WGS) entry which is preliminary data.</text>
</comment>
<sequence>MPRCQMSQRLTSLFPEICIATFPTLALLCGLTALIGIGLSFDTQVSAADDLNASAESDGKRTLLFEDDFERNESQEQTDELGNGWGTNSDKRAGGNKQVDLGDGAMFIFRHKTADHGVSVTHPAEFKDCQIQLRFRLDNKADDFGIDIADMGFPDVHAGHICKVNFRPQEIEILDFKNGRMKKSYRDAAKAGTATAEQKAAVKQYERKWQHPITLGQWHDAVITIRGDIFSVQLDGTKIATFTSDGFDHPTKDMIRFSARREARVDDVKVYSLAP</sequence>
<evidence type="ECO:0000313" key="4">
    <source>
        <dbReference type="Proteomes" id="UP000317238"/>
    </source>
</evidence>
<name>A0A5C5Y7W4_9PLAN</name>
<feature type="domain" description="3-keto-alpha-glucoside-1,2-lyase/3-keto-2-hydroxy-glucal hydratase" evidence="2">
    <location>
        <begin position="83"/>
        <end position="248"/>
    </location>
</feature>
<gene>
    <name evidence="3" type="ORF">Pan14r_40830</name>
</gene>
<organism evidence="3 4">
    <name type="scientific">Crateriforma conspicua</name>
    <dbReference type="NCBI Taxonomy" id="2527996"/>
    <lineage>
        <taxon>Bacteria</taxon>
        <taxon>Pseudomonadati</taxon>
        <taxon>Planctomycetota</taxon>
        <taxon>Planctomycetia</taxon>
        <taxon>Planctomycetales</taxon>
        <taxon>Planctomycetaceae</taxon>
        <taxon>Crateriforma</taxon>
    </lineage>
</organism>
<dbReference type="InterPro" id="IPR010496">
    <property type="entry name" value="AL/BT2_dom"/>
</dbReference>
<dbReference type="SUPFAM" id="SSF49899">
    <property type="entry name" value="Concanavalin A-like lectins/glucanases"/>
    <property type="match status" value="1"/>
</dbReference>
<keyword evidence="4" id="KW-1185">Reference proteome</keyword>
<dbReference type="InterPro" id="IPR013320">
    <property type="entry name" value="ConA-like_dom_sf"/>
</dbReference>
<dbReference type="Proteomes" id="UP000317238">
    <property type="component" value="Unassembled WGS sequence"/>
</dbReference>
<accession>A0A5C5Y7W4</accession>